<keyword evidence="2" id="KW-1185">Reference proteome</keyword>
<accession>A0A9D4E126</accession>
<gene>
    <name evidence="1" type="ORF">DPMN_172535</name>
</gene>
<organism evidence="1 2">
    <name type="scientific">Dreissena polymorpha</name>
    <name type="common">Zebra mussel</name>
    <name type="synonym">Mytilus polymorpha</name>
    <dbReference type="NCBI Taxonomy" id="45954"/>
    <lineage>
        <taxon>Eukaryota</taxon>
        <taxon>Metazoa</taxon>
        <taxon>Spiralia</taxon>
        <taxon>Lophotrochozoa</taxon>
        <taxon>Mollusca</taxon>
        <taxon>Bivalvia</taxon>
        <taxon>Autobranchia</taxon>
        <taxon>Heteroconchia</taxon>
        <taxon>Euheterodonta</taxon>
        <taxon>Imparidentia</taxon>
        <taxon>Neoheterodontei</taxon>
        <taxon>Myida</taxon>
        <taxon>Dreissenoidea</taxon>
        <taxon>Dreissenidae</taxon>
        <taxon>Dreissena</taxon>
    </lineage>
</organism>
<name>A0A9D4E126_DREPO</name>
<proteinExistence type="predicted"/>
<protein>
    <submittedName>
        <fullName evidence="1">Uncharacterized protein</fullName>
    </submittedName>
</protein>
<dbReference type="Proteomes" id="UP000828390">
    <property type="component" value="Unassembled WGS sequence"/>
</dbReference>
<dbReference type="AlphaFoldDB" id="A0A9D4E126"/>
<dbReference type="EMBL" id="JAIWYP010000009">
    <property type="protein sequence ID" value="KAH3771226.1"/>
    <property type="molecule type" value="Genomic_DNA"/>
</dbReference>
<comment type="caution">
    <text evidence="1">The sequence shown here is derived from an EMBL/GenBank/DDBJ whole genome shotgun (WGS) entry which is preliminary data.</text>
</comment>
<evidence type="ECO:0000313" key="2">
    <source>
        <dbReference type="Proteomes" id="UP000828390"/>
    </source>
</evidence>
<reference evidence="1" key="2">
    <citation type="submission" date="2020-11" db="EMBL/GenBank/DDBJ databases">
        <authorList>
            <person name="McCartney M.A."/>
            <person name="Auch B."/>
            <person name="Kono T."/>
            <person name="Mallez S."/>
            <person name="Becker A."/>
            <person name="Gohl D.M."/>
            <person name="Silverstein K.A.T."/>
            <person name="Koren S."/>
            <person name="Bechman K.B."/>
            <person name="Herman A."/>
            <person name="Abrahante J.E."/>
            <person name="Garbe J."/>
        </authorList>
    </citation>
    <scope>NUCLEOTIDE SEQUENCE</scope>
    <source>
        <strain evidence="1">Duluth1</strain>
        <tissue evidence="1">Whole animal</tissue>
    </source>
</reference>
<sequence length="72" mass="8156">MSLNLSVQANTSNFASYSKCAYYMIHQILTSLTTGFDRADIQVHQTAQNVPHRPPLYDQLPPMYDPAWAPTK</sequence>
<evidence type="ECO:0000313" key="1">
    <source>
        <dbReference type="EMBL" id="KAH3771226.1"/>
    </source>
</evidence>
<reference evidence="1" key="1">
    <citation type="journal article" date="2019" name="bioRxiv">
        <title>The Genome of the Zebra Mussel, Dreissena polymorpha: A Resource for Invasive Species Research.</title>
        <authorList>
            <person name="McCartney M.A."/>
            <person name="Auch B."/>
            <person name="Kono T."/>
            <person name="Mallez S."/>
            <person name="Zhang Y."/>
            <person name="Obille A."/>
            <person name="Becker A."/>
            <person name="Abrahante J.E."/>
            <person name="Garbe J."/>
            <person name="Badalamenti J.P."/>
            <person name="Herman A."/>
            <person name="Mangelson H."/>
            <person name="Liachko I."/>
            <person name="Sullivan S."/>
            <person name="Sone E.D."/>
            <person name="Koren S."/>
            <person name="Silverstein K.A.T."/>
            <person name="Beckman K.B."/>
            <person name="Gohl D.M."/>
        </authorList>
    </citation>
    <scope>NUCLEOTIDE SEQUENCE</scope>
    <source>
        <strain evidence="1">Duluth1</strain>
        <tissue evidence="1">Whole animal</tissue>
    </source>
</reference>